<organism evidence="3 4">
    <name type="scientific">Bacillus pseudomycoides</name>
    <dbReference type="NCBI Taxonomy" id="64104"/>
    <lineage>
        <taxon>Bacteria</taxon>
        <taxon>Bacillati</taxon>
        <taxon>Bacillota</taxon>
        <taxon>Bacilli</taxon>
        <taxon>Bacillales</taxon>
        <taxon>Bacillaceae</taxon>
        <taxon>Bacillus</taxon>
        <taxon>Bacillus cereus group</taxon>
    </lineage>
</organism>
<evidence type="ECO:0008006" key="5">
    <source>
        <dbReference type="Google" id="ProtNLM"/>
    </source>
</evidence>
<evidence type="ECO:0000313" key="2">
    <source>
        <dbReference type="EMBL" id="MDR4329762.1"/>
    </source>
</evidence>
<reference evidence="3 4" key="1">
    <citation type="submission" date="2017-09" db="EMBL/GenBank/DDBJ databases">
        <title>Large-scale bioinformatics analysis of Bacillus genomes uncovers conserved roles of natural products in bacterial physiology.</title>
        <authorList>
            <consortium name="Agbiome Team Llc"/>
            <person name="Bleich R.M."/>
            <person name="Grubbs K.J."/>
            <person name="Santa Maria K.C."/>
            <person name="Allen S.E."/>
            <person name="Farag S."/>
            <person name="Shank E.A."/>
            <person name="Bowers A."/>
        </authorList>
    </citation>
    <scope>NUCLEOTIDE SEQUENCE [LARGE SCALE GENOMIC DNA]</scope>
    <source>
        <strain evidence="3 4">AFS037265</strain>
    </source>
</reference>
<dbReference type="Proteomes" id="UP001248134">
    <property type="component" value="Unassembled WGS sequence"/>
</dbReference>
<evidence type="ECO:0000256" key="1">
    <source>
        <dbReference type="SAM" id="MobiDB-lite"/>
    </source>
</evidence>
<dbReference type="RefSeq" id="WP_003204899.1">
    <property type="nucleotide sequence ID" value="NZ_CM000743.1"/>
</dbReference>
<proteinExistence type="predicted"/>
<dbReference type="AlphaFoldDB" id="A0AAJ3R833"/>
<gene>
    <name evidence="3" type="ORF">COF81_26120</name>
    <name evidence="2" type="ORF">FOS08_29410</name>
</gene>
<feature type="compositionally biased region" description="Low complexity" evidence="1">
    <location>
        <begin position="57"/>
        <end position="78"/>
    </location>
</feature>
<evidence type="ECO:0000313" key="4">
    <source>
        <dbReference type="Proteomes" id="UP000221918"/>
    </source>
</evidence>
<protein>
    <recommendedName>
        <fullName evidence="5">Lipoprotein</fullName>
    </recommendedName>
</protein>
<accession>A0AAJ3R833</accession>
<dbReference type="EMBL" id="VLYX01000105">
    <property type="protein sequence ID" value="MDR4329762.1"/>
    <property type="molecule type" value="Genomic_DNA"/>
</dbReference>
<reference evidence="2" key="2">
    <citation type="submission" date="2019-07" db="EMBL/GenBank/DDBJ databases">
        <title>Phylogenomic Reclassification of ATCC Bacillus Strains and Various Taxa within the Genus Bacillus.</title>
        <authorList>
            <person name="Riojas M.A."/>
            <person name="Frank A.M."/>
            <person name="Fenn S.L."/>
            <person name="King S.P."/>
            <person name="Brower S.M."/>
            <person name="Hazbon M.H."/>
        </authorList>
    </citation>
    <scope>NUCLEOTIDE SEQUENCE</scope>
    <source>
        <strain evidence="2">NR-12239</strain>
    </source>
</reference>
<evidence type="ECO:0000313" key="3">
    <source>
        <dbReference type="EMBL" id="PHE88317.1"/>
    </source>
</evidence>
<feature type="compositionally biased region" description="Basic and acidic residues" evidence="1">
    <location>
        <begin position="25"/>
        <end position="47"/>
    </location>
</feature>
<name>A0AAJ3R833_9BACI</name>
<dbReference type="EMBL" id="NUTL01000150">
    <property type="protein sequence ID" value="PHE88317.1"/>
    <property type="molecule type" value="Genomic_DNA"/>
</dbReference>
<comment type="caution">
    <text evidence="3">The sequence shown here is derived from an EMBL/GenBank/DDBJ whole genome shotgun (WGS) entry which is preliminary data.</text>
</comment>
<sequence>MKAKKLVTLAIPVMLLSGCITIETGGKKQETKQEESKKVEKESKTEDNLSVAKGEESNSSSSSSQPSSSPSSSSTSSTAKISGAEVDKYKEDIVENANKIGDVIKLIENSASSDIKEYSLKKSEIQLSSGGAQAYARKIKYLKPPTELQAEHEKIAQSMDLYYEAFQLLSEAVEEQNESKLRQSMGKSHQGAKVFEEATIGIESKTN</sequence>
<dbReference type="PROSITE" id="PS51257">
    <property type="entry name" value="PROKAR_LIPOPROTEIN"/>
    <property type="match status" value="1"/>
</dbReference>
<dbReference type="Proteomes" id="UP000221918">
    <property type="component" value="Unassembled WGS sequence"/>
</dbReference>
<feature type="region of interest" description="Disordered" evidence="1">
    <location>
        <begin position="24"/>
        <end position="85"/>
    </location>
</feature>